<sequence length="116" mass="13276">MKKYAFFLLVAILFSFTSGHQSTGRHIIQFKIKTITTYEEAAKIDAFMGTQDGILASRTDYIGETYFCFTDKNKDLTETNFKNWMKELGYQIGCFHKTVDGEGKAVNMDELEKCAE</sequence>
<feature type="signal peptide" evidence="1">
    <location>
        <begin position="1"/>
        <end position="20"/>
    </location>
</feature>
<proteinExistence type="predicted"/>
<evidence type="ECO:0000313" key="2">
    <source>
        <dbReference type="EMBL" id="PZE17653.1"/>
    </source>
</evidence>
<dbReference type="RefSeq" id="WP_111062613.1">
    <property type="nucleotide sequence ID" value="NZ_JBHUCU010000027.1"/>
</dbReference>
<keyword evidence="1" id="KW-0732">Signal</keyword>
<organism evidence="2 3">
    <name type="scientific">Putridiphycobacter roseus</name>
    <dbReference type="NCBI Taxonomy" id="2219161"/>
    <lineage>
        <taxon>Bacteria</taxon>
        <taxon>Pseudomonadati</taxon>
        <taxon>Bacteroidota</taxon>
        <taxon>Flavobacteriia</taxon>
        <taxon>Flavobacteriales</taxon>
        <taxon>Crocinitomicaceae</taxon>
        <taxon>Putridiphycobacter</taxon>
    </lineage>
</organism>
<accession>A0A2W1NEX5</accession>
<evidence type="ECO:0000256" key="1">
    <source>
        <dbReference type="SAM" id="SignalP"/>
    </source>
</evidence>
<feature type="chain" id="PRO_5015902436" evidence="1">
    <location>
        <begin position="21"/>
        <end position="116"/>
    </location>
</feature>
<reference evidence="2 3" key="1">
    <citation type="submission" date="2018-06" db="EMBL/GenBank/DDBJ databases">
        <title>The draft genome sequence of Crocinitomix sp. SM1701.</title>
        <authorList>
            <person name="Zhang X."/>
        </authorList>
    </citation>
    <scope>NUCLEOTIDE SEQUENCE [LARGE SCALE GENOMIC DNA]</scope>
    <source>
        <strain evidence="2 3">SM1701</strain>
    </source>
</reference>
<dbReference type="EMBL" id="QKSB01000003">
    <property type="protein sequence ID" value="PZE17653.1"/>
    <property type="molecule type" value="Genomic_DNA"/>
</dbReference>
<gene>
    <name evidence="2" type="ORF">DNU06_07430</name>
</gene>
<name>A0A2W1NEX5_9FLAO</name>
<dbReference type="OrthoDB" id="724176at2"/>
<keyword evidence="3" id="KW-1185">Reference proteome</keyword>
<evidence type="ECO:0000313" key="3">
    <source>
        <dbReference type="Proteomes" id="UP000249248"/>
    </source>
</evidence>
<protein>
    <submittedName>
        <fullName evidence="2">Uncharacterized protein</fullName>
    </submittedName>
</protein>
<comment type="caution">
    <text evidence="2">The sequence shown here is derived from an EMBL/GenBank/DDBJ whole genome shotgun (WGS) entry which is preliminary data.</text>
</comment>
<dbReference type="Proteomes" id="UP000249248">
    <property type="component" value="Unassembled WGS sequence"/>
</dbReference>
<dbReference type="AlphaFoldDB" id="A0A2W1NEX5"/>